<evidence type="ECO:0000313" key="2">
    <source>
        <dbReference type="EMBL" id="MBK1827611.1"/>
    </source>
</evidence>
<dbReference type="AlphaFoldDB" id="A0A934VG11"/>
<sequence>MPHIFRLLTLGLTLLVTSCFEVREEIWIDARGGGRMQMDYSLPRAVVTPLGGEAGIREQVDELLREAPELRLDELVVTHEDDQILIHAELSTDSMFSLLDLSESAAVEGLPDAALKLIGEFEFQREGTDITFARKVDVGSALGLAAMMIPKAEKAERRMTYIIHLPTAANVHSADRTEDEGRTLIWDKTLGEAMGEPMLMTFTAPIPLPWGWIAAAMIIIMAIPVFAIRRWRKRAAIRKISTTAT</sequence>
<dbReference type="Proteomes" id="UP000658278">
    <property type="component" value="Unassembled WGS sequence"/>
</dbReference>
<feature type="transmembrane region" description="Helical" evidence="1">
    <location>
        <begin position="210"/>
        <end position="228"/>
    </location>
</feature>
<dbReference type="EMBL" id="JAENII010000008">
    <property type="protein sequence ID" value="MBK1827611.1"/>
    <property type="molecule type" value="Genomic_DNA"/>
</dbReference>
<keyword evidence="3" id="KW-1185">Reference proteome</keyword>
<evidence type="ECO:0008006" key="4">
    <source>
        <dbReference type="Google" id="ProtNLM"/>
    </source>
</evidence>
<dbReference type="RefSeq" id="WP_200279293.1">
    <property type="nucleotide sequence ID" value="NZ_JAENII010000008.1"/>
</dbReference>
<organism evidence="2 3">
    <name type="scientific">Haloferula rosea</name>
    <dbReference type="NCBI Taxonomy" id="490093"/>
    <lineage>
        <taxon>Bacteria</taxon>
        <taxon>Pseudomonadati</taxon>
        <taxon>Verrucomicrobiota</taxon>
        <taxon>Verrucomicrobiia</taxon>
        <taxon>Verrucomicrobiales</taxon>
        <taxon>Verrucomicrobiaceae</taxon>
        <taxon>Haloferula</taxon>
    </lineage>
</organism>
<comment type="caution">
    <text evidence="2">The sequence shown here is derived from an EMBL/GenBank/DDBJ whole genome shotgun (WGS) entry which is preliminary data.</text>
</comment>
<reference evidence="2" key="1">
    <citation type="submission" date="2021-01" db="EMBL/GenBank/DDBJ databases">
        <title>Modified the classification status of verrucomicrobia.</title>
        <authorList>
            <person name="Feng X."/>
        </authorList>
    </citation>
    <scope>NUCLEOTIDE SEQUENCE</scope>
    <source>
        <strain evidence="2">KCTC 22201</strain>
    </source>
</reference>
<keyword evidence="1" id="KW-0812">Transmembrane</keyword>
<protein>
    <recommendedName>
        <fullName evidence="4">DUF3153 domain-containing protein</fullName>
    </recommendedName>
</protein>
<evidence type="ECO:0000256" key="1">
    <source>
        <dbReference type="SAM" id="Phobius"/>
    </source>
</evidence>
<evidence type="ECO:0000313" key="3">
    <source>
        <dbReference type="Proteomes" id="UP000658278"/>
    </source>
</evidence>
<proteinExistence type="predicted"/>
<dbReference type="PROSITE" id="PS51257">
    <property type="entry name" value="PROKAR_LIPOPROTEIN"/>
    <property type="match status" value="1"/>
</dbReference>
<keyword evidence="1" id="KW-0472">Membrane</keyword>
<accession>A0A934VG11</accession>
<name>A0A934VG11_9BACT</name>
<keyword evidence="1" id="KW-1133">Transmembrane helix</keyword>
<gene>
    <name evidence="2" type="ORF">JIN81_11320</name>
</gene>